<dbReference type="InterPro" id="IPR001461">
    <property type="entry name" value="Aspartic_peptidase_A1"/>
</dbReference>
<accession>A0A1G4MHE6</accession>
<dbReference type="STRING" id="4955.A0A1G4MHE6"/>
<dbReference type="EMBL" id="LT598486">
    <property type="protein sequence ID" value="SCW03263.1"/>
    <property type="molecule type" value="Genomic_DNA"/>
</dbReference>
<dbReference type="AlphaFoldDB" id="A0A1G4MHE6"/>
<feature type="signal peptide" evidence="9">
    <location>
        <begin position="1"/>
        <end position="21"/>
    </location>
</feature>
<sequence length="736" mass="78321">MKRFINLNFGAFLCLNKLVAGYVKFDFEKSRGSSYEEAQFGVRPSLEKFVNGEGSLEIALNNEQVFYSVALAIGTPAQEVTVLFDTGSSDLWVSASTNPYCSSDPSGEPEGDELVSTSASYVPPVTTVEGIPISPTMDCSLYGVFDPSKSSTFKANKSDPFYIQYGDLSYAEGYWGFDQLTLEGTDISNLEFAVATVTNSSVGVLGVGLENLESTFGYTNASNTTYPNFPVVLKENGAIQKIAYSLYLNQLDAESGSILFGGVDHSKYQGGLYTYPLANIFTDEDEPIEFDVTVQAIGMQTKSACRQDTLGTAKFTGLLDSGTTLLYIHEKLADKIADYVNGTWSDYYGLYMFDCPTEDDDTEIVYDFGGLQVTTPIQNYVLATEDPTVCGLGIVPSGFYSILGDVFLSSAYVVYDLENLEVSIAQAKYDDAVEDIEEIISTVPGAQKGAGYSNTYTGRAKDIATVTSNMFTTTLVCNISTTPSSTSLSSTTSSNSLSSFASKMSTRSAETASVTSSPKSHIESLSTVFLPSGTAFNLSTTSAAPSVLSNFNSTNPQTSTLSPSTNVAGSTTSTDVTYEKTPTAATSSDTLVTATNFSLKPTGKTTALTTVLEGESLTVTTCDESTVLSMQSSSYPTLKITTSTTIINGETFLITTCPQCTASVDESSITVPVSSNGFELTSTFDEQLAQTSSLAFSTSVSILETGSGAVIAEIPKFEMLTTLMGVVSVVVLFVVS</sequence>
<dbReference type="FunFam" id="2.40.70.10:FF:000011">
    <property type="entry name" value="Aspartic protease"/>
    <property type="match status" value="1"/>
</dbReference>
<gene>
    <name evidence="11" type="ORF">LAFE_0G06590G</name>
</gene>
<keyword evidence="5 8" id="KW-0378">Hydrolase</keyword>
<reference evidence="11 12" key="1">
    <citation type="submission" date="2016-03" db="EMBL/GenBank/DDBJ databases">
        <authorList>
            <person name="Devillers H."/>
        </authorList>
    </citation>
    <scope>NUCLEOTIDE SEQUENCE [LARGE SCALE GENOMIC DNA]</scope>
    <source>
        <strain evidence="11">CBS 6772</strain>
    </source>
</reference>
<protein>
    <submittedName>
        <fullName evidence="11">LAFE_0G06590g1_1</fullName>
    </submittedName>
</protein>
<dbReference type="PROSITE" id="PS00141">
    <property type="entry name" value="ASP_PROTEASE"/>
    <property type="match status" value="2"/>
</dbReference>
<dbReference type="GO" id="GO:0071944">
    <property type="term" value="C:cell periphery"/>
    <property type="evidence" value="ECO:0007669"/>
    <property type="project" value="UniProtKB-ARBA"/>
</dbReference>
<feature type="chain" id="PRO_5009237356" evidence="9">
    <location>
        <begin position="22"/>
        <end position="736"/>
    </location>
</feature>
<evidence type="ECO:0000256" key="4">
    <source>
        <dbReference type="ARBA" id="ARBA00022750"/>
    </source>
</evidence>
<dbReference type="Proteomes" id="UP000190831">
    <property type="component" value="Chromosome G"/>
</dbReference>
<evidence type="ECO:0000256" key="5">
    <source>
        <dbReference type="ARBA" id="ARBA00022801"/>
    </source>
</evidence>
<dbReference type="InterPro" id="IPR001969">
    <property type="entry name" value="Aspartic_peptidase_AS"/>
</dbReference>
<dbReference type="OMA" id="FYLANIE"/>
<evidence type="ECO:0000256" key="7">
    <source>
        <dbReference type="PIRSR" id="PIRSR601461-2"/>
    </source>
</evidence>
<dbReference type="PROSITE" id="PS51767">
    <property type="entry name" value="PEPTIDASE_A1"/>
    <property type="match status" value="1"/>
</dbReference>
<feature type="domain" description="Peptidase A1" evidence="10">
    <location>
        <begin position="67"/>
        <end position="425"/>
    </location>
</feature>
<evidence type="ECO:0000256" key="6">
    <source>
        <dbReference type="PIRSR" id="PIRSR601461-1"/>
    </source>
</evidence>
<dbReference type="OrthoDB" id="771136at2759"/>
<dbReference type="Gene3D" id="2.40.70.10">
    <property type="entry name" value="Acid Proteases"/>
    <property type="match status" value="2"/>
</dbReference>
<dbReference type="GO" id="GO:0004190">
    <property type="term" value="F:aspartic-type endopeptidase activity"/>
    <property type="evidence" value="ECO:0007669"/>
    <property type="project" value="UniProtKB-KW"/>
</dbReference>
<evidence type="ECO:0000259" key="10">
    <source>
        <dbReference type="PROSITE" id="PS51767"/>
    </source>
</evidence>
<feature type="active site" evidence="6">
    <location>
        <position position="85"/>
    </location>
</feature>
<evidence type="ECO:0000256" key="9">
    <source>
        <dbReference type="SAM" id="SignalP"/>
    </source>
</evidence>
<proteinExistence type="inferred from homology"/>
<name>A0A1G4MHE6_LACFM</name>
<evidence type="ECO:0000256" key="1">
    <source>
        <dbReference type="ARBA" id="ARBA00007447"/>
    </source>
</evidence>
<comment type="similarity">
    <text evidence="1 8">Belongs to the peptidase A1 family.</text>
</comment>
<dbReference type="InterPro" id="IPR033121">
    <property type="entry name" value="PEPTIDASE_A1"/>
</dbReference>
<dbReference type="PRINTS" id="PR00792">
    <property type="entry name" value="PEPSIN"/>
</dbReference>
<dbReference type="Pfam" id="PF00026">
    <property type="entry name" value="Asp"/>
    <property type="match status" value="1"/>
</dbReference>
<evidence type="ECO:0000313" key="11">
    <source>
        <dbReference type="EMBL" id="SCW03263.1"/>
    </source>
</evidence>
<dbReference type="InterPro" id="IPR021109">
    <property type="entry name" value="Peptidase_aspartic_dom_sf"/>
</dbReference>
<evidence type="ECO:0000256" key="2">
    <source>
        <dbReference type="ARBA" id="ARBA00022670"/>
    </source>
</evidence>
<organism evidence="11 12">
    <name type="scientific">Lachancea fermentati</name>
    <name type="common">Zygosaccharomyces fermentati</name>
    <dbReference type="NCBI Taxonomy" id="4955"/>
    <lineage>
        <taxon>Eukaryota</taxon>
        <taxon>Fungi</taxon>
        <taxon>Dikarya</taxon>
        <taxon>Ascomycota</taxon>
        <taxon>Saccharomycotina</taxon>
        <taxon>Saccharomycetes</taxon>
        <taxon>Saccharomycetales</taxon>
        <taxon>Saccharomycetaceae</taxon>
        <taxon>Lachancea</taxon>
    </lineage>
</organism>
<feature type="disulfide bond" evidence="7">
    <location>
        <begin position="355"/>
        <end position="390"/>
    </location>
</feature>
<evidence type="ECO:0000256" key="8">
    <source>
        <dbReference type="RuleBase" id="RU000454"/>
    </source>
</evidence>
<dbReference type="InterPro" id="IPR033876">
    <property type="entry name" value="SAP-like"/>
</dbReference>
<keyword evidence="7" id="KW-1015">Disulfide bond</keyword>
<evidence type="ECO:0000256" key="3">
    <source>
        <dbReference type="ARBA" id="ARBA00022729"/>
    </source>
</evidence>
<keyword evidence="4 8" id="KW-0064">Aspartyl protease</keyword>
<keyword evidence="12" id="KW-1185">Reference proteome</keyword>
<dbReference type="GO" id="GO:0006508">
    <property type="term" value="P:proteolysis"/>
    <property type="evidence" value="ECO:0007669"/>
    <property type="project" value="UniProtKB-KW"/>
</dbReference>
<keyword evidence="2 8" id="KW-0645">Protease</keyword>
<feature type="active site" evidence="6">
    <location>
        <position position="320"/>
    </location>
</feature>
<dbReference type="PANTHER" id="PTHR47966:SF65">
    <property type="entry name" value="ASPARTIC-TYPE ENDOPEPTIDASE"/>
    <property type="match status" value="1"/>
</dbReference>
<dbReference type="PANTHER" id="PTHR47966">
    <property type="entry name" value="BETA-SITE APP-CLEAVING ENZYME, ISOFORM A-RELATED"/>
    <property type="match status" value="1"/>
</dbReference>
<evidence type="ECO:0000313" key="12">
    <source>
        <dbReference type="Proteomes" id="UP000190831"/>
    </source>
</evidence>
<dbReference type="SUPFAM" id="SSF50630">
    <property type="entry name" value="Acid proteases"/>
    <property type="match status" value="1"/>
</dbReference>
<dbReference type="CDD" id="cd05474">
    <property type="entry name" value="SAP_like"/>
    <property type="match status" value="1"/>
</dbReference>
<keyword evidence="3 9" id="KW-0732">Signal</keyword>